<organism evidence="12 13">
    <name type="scientific">Sinorhizobium fredii (strain NBRC 101917 / NGR234)</name>
    <dbReference type="NCBI Taxonomy" id="394"/>
    <lineage>
        <taxon>Bacteria</taxon>
        <taxon>Pseudomonadati</taxon>
        <taxon>Pseudomonadota</taxon>
        <taxon>Alphaproteobacteria</taxon>
        <taxon>Hyphomicrobiales</taxon>
        <taxon>Rhizobiaceae</taxon>
        <taxon>Sinorhizobium/Ensifer group</taxon>
        <taxon>Sinorhizobium</taxon>
    </lineage>
</organism>
<comment type="pathway">
    <text evidence="1 9">Cell wall biogenesis; peptidoglycan biosynthesis.</text>
</comment>
<name>C3KR25_SINFN</name>
<reference evidence="13" key="1">
    <citation type="journal article" date="2004" name="J. Bacteriol.">
        <title>An evolutionary hot spot: the pNGR234b replicon of Rhizobium sp. strain NGR234.</title>
        <authorList>
            <person name="Streit W.R."/>
            <person name="Schmitz R.A."/>
            <person name="Perret X."/>
            <person name="Staehelin C."/>
            <person name="Deakin W.J."/>
            <person name="Raasch C."/>
            <person name="Liesegang H."/>
            <person name="Broughton W.J."/>
        </authorList>
    </citation>
    <scope>NUCLEOTIDE SEQUENCE [LARGE SCALE GENOMIC DNA]</scope>
    <source>
        <strain evidence="13">NBRC 101917 / NGR234</strain>
    </source>
</reference>
<dbReference type="PATRIC" id="fig|394.7.peg.1484"/>
<comment type="similarity">
    <text evidence="2">Belongs to the YkuD family.</text>
</comment>
<keyword evidence="7 9" id="KW-0573">Peptidoglycan synthesis</keyword>
<proteinExistence type="inferred from homology"/>
<evidence type="ECO:0000256" key="9">
    <source>
        <dbReference type="PROSITE-ProRule" id="PRU01373"/>
    </source>
</evidence>
<dbReference type="GO" id="GO:0018104">
    <property type="term" value="P:peptidoglycan-protein cross-linking"/>
    <property type="evidence" value="ECO:0007669"/>
    <property type="project" value="TreeGrafter"/>
</dbReference>
<dbReference type="RefSeq" id="WP_015887178.1">
    <property type="nucleotide sequence ID" value="NC_012586.1"/>
</dbReference>
<keyword evidence="12" id="KW-0614">Plasmid</keyword>
<evidence type="ECO:0000256" key="7">
    <source>
        <dbReference type="ARBA" id="ARBA00022984"/>
    </source>
</evidence>
<dbReference type="OrthoDB" id="9813664at2"/>
<dbReference type="GO" id="GO:0071972">
    <property type="term" value="F:peptidoglycan L,D-transpeptidase activity"/>
    <property type="evidence" value="ECO:0007669"/>
    <property type="project" value="TreeGrafter"/>
</dbReference>
<dbReference type="CDD" id="cd16913">
    <property type="entry name" value="YkuD_like"/>
    <property type="match status" value="1"/>
</dbReference>
<keyword evidence="13" id="KW-1185">Reference proteome</keyword>
<protein>
    <recommendedName>
        <fullName evidence="11">L,D-TPase catalytic domain-containing protein</fullName>
    </recommendedName>
</protein>
<dbReference type="GO" id="GO:0071555">
    <property type="term" value="P:cell wall organization"/>
    <property type="evidence" value="ECO:0007669"/>
    <property type="project" value="UniProtKB-UniRule"/>
</dbReference>
<dbReference type="PANTHER" id="PTHR30582">
    <property type="entry name" value="L,D-TRANSPEPTIDASE"/>
    <property type="match status" value="1"/>
</dbReference>
<evidence type="ECO:0000313" key="12">
    <source>
        <dbReference type="EMBL" id="ACP22533.1"/>
    </source>
</evidence>
<evidence type="ECO:0000256" key="5">
    <source>
        <dbReference type="ARBA" id="ARBA00022801"/>
    </source>
</evidence>
<sequence>MIGGRQQKQRLSRTKAQGARRGRSAWSGAVVLALSLSFPEREAAANAQVPRDLGPTTATVISARQNYSAGTIVIFSENRTLDLVVSDNRAIRYRIGVGRDGFRWSGVVKVGRKAEWPEWRPPAEMKTRVPGLPELVPAGPFNPMGARGIYLYRGSADTLYRIHGTNEQSTVGEFASSGCFRMSNADVIDLYKRVKVGATVVVE</sequence>
<keyword evidence="5" id="KW-0378">Hydrolase</keyword>
<dbReference type="PANTHER" id="PTHR30582:SF24">
    <property type="entry name" value="L,D-TRANSPEPTIDASE ERFK_SRFK-RELATED"/>
    <property type="match status" value="1"/>
</dbReference>
<dbReference type="Pfam" id="PF03734">
    <property type="entry name" value="YkuD"/>
    <property type="match status" value="1"/>
</dbReference>
<evidence type="ECO:0000256" key="6">
    <source>
        <dbReference type="ARBA" id="ARBA00022960"/>
    </source>
</evidence>
<keyword evidence="4" id="KW-0808">Transferase</keyword>
<dbReference type="EMBL" id="CP000874">
    <property type="protein sequence ID" value="ACP22533.1"/>
    <property type="molecule type" value="Genomic_DNA"/>
</dbReference>
<dbReference type="FunFam" id="2.40.440.10:FF:000002">
    <property type="entry name" value="L,D-transpeptidase ErfK/SrfK"/>
    <property type="match status" value="1"/>
</dbReference>
<dbReference type="HOGENOM" id="CLU_042399_2_1_5"/>
<dbReference type="InterPro" id="IPR050979">
    <property type="entry name" value="LD-transpeptidase"/>
</dbReference>
<dbReference type="MEROPS" id="C82.003"/>
<evidence type="ECO:0000313" key="13">
    <source>
        <dbReference type="Proteomes" id="UP000001054"/>
    </source>
</evidence>
<evidence type="ECO:0000256" key="10">
    <source>
        <dbReference type="SAM" id="MobiDB-lite"/>
    </source>
</evidence>
<evidence type="ECO:0000256" key="4">
    <source>
        <dbReference type="ARBA" id="ARBA00022679"/>
    </source>
</evidence>
<evidence type="ECO:0000256" key="3">
    <source>
        <dbReference type="ARBA" id="ARBA00022676"/>
    </source>
</evidence>
<dbReference type="Proteomes" id="UP000001054">
    <property type="component" value="Plasmid pNGR234b"/>
</dbReference>
<feature type="active site" description="Nucleophile" evidence="9">
    <location>
        <position position="179"/>
    </location>
</feature>
<dbReference type="GO" id="GO:0005576">
    <property type="term" value="C:extracellular region"/>
    <property type="evidence" value="ECO:0007669"/>
    <property type="project" value="TreeGrafter"/>
</dbReference>
<keyword evidence="6 9" id="KW-0133">Cell shape</keyword>
<dbReference type="SUPFAM" id="SSF141523">
    <property type="entry name" value="L,D-transpeptidase catalytic domain-like"/>
    <property type="match status" value="1"/>
</dbReference>
<dbReference type="InterPro" id="IPR005490">
    <property type="entry name" value="LD_TPept_cat_dom"/>
</dbReference>
<dbReference type="GO" id="GO:0008360">
    <property type="term" value="P:regulation of cell shape"/>
    <property type="evidence" value="ECO:0007669"/>
    <property type="project" value="UniProtKB-UniRule"/>
</dbReference>
<dbReference type="PROSITE" id="PS52029">
    <property type="entry name" value="LD_TPASE"/>
    <property type="match status" value="1"/>
</dbReference>
<keyword evidence="3" id="KW-0328">Glycosyltransferase</keyword>
<evidence type="ECO:0000259" key="11">
    <source>
        <dbReference type="PROSITE" id="PS52029"/>
    </source>
</evidence>
<dbReference type="AlphaFoldDB" id="C3KR25"/>
<dbReference type="InterPro" id="IPR038063">
    <property type="entry name" value="Transpep_catalytic_dom"/>
</dbReference>
<keyword evidence="8 9" id="KW-0961">Cell wall biogenesis/degradation</keyword>
<dbReference type="KEGG" id="rhi:NGR_b10800"/>
<feature type="active site" description="Proton donor/acceptor" evidence="9">
    <location>
        <position position="163"/>
    </location>
</feature>
<dbReference type="Gene3D" id="2.40.440.10">
    <property type="entry name" value="L,D-transpeptidase catalytic domain-like"/>
    <property type="match status" value="1"/>
</dbReference>
<gene>
    <name evidence="12" type="ordered locus">NGR_b10800</name>
</gene>
<accession>C3KR25</accession>
<feature type="region of interest" description="Disordered" evidence="10">
    <location>
        <begin position="1"/>
        <end position="20"/>
    </location>
</feature>
<evidence type="ECO:0000256" key="2">
    <source>
        <dbReference type="ARBA" id="ARBA00005992"/>
    </source>
</evidence>
<reference evidence="12 13" key="2">
    <citation type="journal article" date="2009" name="Appl. Environ. Microbiol.">
        <title>Rhizobium sp. strain NGR234 possesses a remarkable number of secretion systems.</title>
        <authorList>
            <person name="Schmeisser C."/>
            <person name="Liesegang H."/>
            <person name="Krysciak D."/>
            <person name="Bakkou N."/>
            <person name="Le Quere A."/>
            <person name="Wollherr A."/>
            <person name="Heinemeyer I."/>
            <person name="Morgenstern B."/>
            <person name="Pommerening-Roeser A."/>
            <person name="Flores M."/>
            <person name="Palacios R."/>
            <person name="Brenner S."/>
            <person name="Gottschalk G."/>
            <person name="Schmitz R.A."/>
            <person name="Broughton W.J."/>
            <person name="Perret X."/>
            <person name="Strittmatter A.W."/>
            <person name="Streit W.R."/>
        </authorList>
    </citation>
    <scope>NUCLEOTIDE SEQUENCE [LARGE SCALE GENOMIC DNA]</scope>
    <source>
        <strain evidence="13">NBRC 101917 / NGR234</strain>
    </source>
</reference>
<feature type="domain" description="L,D-TPase catalytic" evidence="11">
    <location>
        <begin position="70"/>
        <end position="203"/>
    </location>
</feature>
<dbReference type="GO" id="GO:0016757">
    <property type="term" value="F:glycosyltransferase activity"/>
    <property type="evidence" value="ECO:0007669"/>
    <property type="project" value="UniProtKB-KW"/>
</dbReference>
<evidence type="ECO:0000256" key="1">
    <source>
        <dbReference type="ARBA" id="ARBA00004752"/>
    </source>
</evidence>
<feature type="compositionally biased region" description="Basic residues" evidence="10">
    <location>
        <begin position="7"/>
        <end position="20"/>
    </location>
</feature>
<evidence type="ECO:0000256" key="8">
    <source>
        <dbReference type="ARBA" id="ARBA00023316"/>
    </source>
</evidence>
<geneLocation type="plasmid" evidence="13">
    <name>sym pNGR234b</name>
</geneLocation>
<dbReference type="UniPathway" id="UPA00219"/>